<dbReference type="InterPro" id="IPR029044">
    <property type="entry name" value="Nucleotide-diphossugar_trans"/>
</dbReference>
<dbReference type="RefSeq" id="WP_179754810.1">
    <property type="nucleotide sequence ID" value="NZ_BAAAGN010000021.1"/>
</dbReference>
<keyword evidence="2" id="KW-1185">Reference proteome</keyword>
<gene>
    <name evidence="1" type="ORF">BJ968_003973</name>
</gene>
<evidence type="ECO:0000313" key="2">
    <source>
        <dbReference type="Proteomes" id="UP000521922"/>
    </source>
</evidence>
<sequence length="291" mass="30436">MSGAELPTVGLAITTIGRPALAGLLRSAAESLVPPVAVAVADQSPPGTKLPTGPVDPPYELRVVPSEGGASAGRNDAVRALLGRAEVLGFPNDDSSLPAGTLGAVAAAFRAPDVVAVACTLVEQGTPRFQLPPAGTALDDRSVWRAIEPSMFIRAAAFDAVGGFRADLGTGAPTPWQSGEGTDLLLRLMSAGGRVLSRPDLEVDGPGERRSLAPDALVRKHRAYARGTGHVYRSHPYSSLVRWRTVAGPWLHPASHDPDLRLSLRLAIARSVGRVEGLLGRVLPGSTQRWQ</sequence>
<comment type="caution">
    <text evidence="1">The sequence shown here is derived from an EMBL/GenBank/DDBJ whole genome shotgun (WGS) entry which is preliminary data.</text>
</comment>
<evidence type="ECO:0000313" key="1">
    <source>
        <dbReference type="EMBL" id="NYD24433.1"/>
    </source>
</evidence>
<accession>A0A7Y9DPR2</accession>
<dbReference type="EMBL" id="JACCBB010000001">
    <property type="protein sequence ID" value="NYD24433.1"/>
    <property type="molecule type" value="Genomic_DNA"/>
</dbReference>
<protein>
    <recommendedName>
        <fullName evidence="3">Glycosyltransferase, GT2 family</fullName>
    </recommendedName>
</protein>
<reference evidence="1 2" key="1">
    <citation type="submission" date="2020-07" db="EMBL/GenBank/DDBJ databases">
        <title>Sequencing the genomes of 1000 actinobacteria strains.</title>
        <authorList>
            <person name="Klenk H.-P."/>
        </authorList>
    </citation>
    <scope>NUCLEOTIDE SEQUENCE [LARGE SCALE GENOMIC DNA]</scope>
    <source>
        <strain evidence="1 2">DSM 7487</strain>
    </source>
</reference>
<dbReference type="Proteomes" id="UP000521922">
    <property type="component" value="Unassembled WGS sequence"/>
</dbReference>
<dbReference type="AlphaFoldDB" id="A0A7Y9DPR2"/>
<proteinExistence type="predicted"/>
<evidence type="ECO:0008006" key="3">
    <source>
        <dbReference type="Google" id="ProtNLM"/>
    </source>
</evidence>
<name>A0A7Y9DPR2_9ACTN</name>
<organism evidence="1 2">
    <name type="scientific">Kineococcus aurantiacus</name>
    <dbReference type="NCBI Taxonomy" id="37633"/>
    <lineage>
        <taxon>Bacteria</taxon>
        <taxon>Bacillati</taxon>
        <taxon>Actinomycetota</taxon>
        <taxon>Actinomycetes</taxon>
        <taxon>Kineosporiales</taxon>
        <taxon>Kineosporiaceae</taxon>
        <taxon>Kineococcus</taxon>
    </lineage>
</organism>
<dbReference type="Gene3D" id="3.90.550.10">
    <property type="entry name" value="Spore Coat Polysaccharide Biosynthesis Protein SpsA, Chain A"/>
    <property type="match status" value="1"/>
</dbReference>
<dbReference type="SUPFAM" id="SSF53448">
    <property type="entry name" value="Nucleotide-diphospho-sugar transferases"/>
    <property type="match status" value="1"/>
</dbReference>